<keyword evidence="1" id="KW-0472">Membrane</keyword>
<comment type="caution">
    <text evidence="2">The sequence shown here is derived from an EMBL/GenBank/DDBJ whole genome shotgun (WGS) entry which is preliminary data.</text>
</comment>
<dbReference type="AlphaFoldDB" id="A0A9D4F2J4"/>
<proteinExistence type="predicted"/>
<reference evidence="2" key="2">
    <citation type="submission" date="2020-11" db="EMBL/GenBank/DDBJ databases">
        <authorList>
            <person name="McCartney M.A."/>
            <person name="Auch B."/>
            <person name="Kono T."/>
            <person name="Mallez S."/>
            <person name="Becker A."/>
            <person name="Gohl D.M."/>
            <person name="Silverstein K.A.T."/>
            <person name="Koren S."/>
            <person name="Bechman K.B."/>
            <person name="Herman A."/>
            <person name="Abrahante J.E."/>
            <person name="Garbe J."/>
        </authorList>
    </citation>
    <scope>NUCLEOTIDE SEQUENCE</scope>
    <source>
        <strain evidence="2">Duluth1</strain>
        <tissue evidence="2">Whole animal</tissue>
    </source>
</reference>
<keyword evidence="1" id="KW-0812">Transmembrane</keyword>
<dbReference type="EMBL" id="JAIWYP010000008">
    <property type="protein sequence ID" value="KAH3788891.1"/>
    <property type="molecule type" value="Genomic_DNA"/>
</dbReference>
<protein>
    <submittedName>
        <fullName evidence="2">Uncharacterized protein</fullName>
    </submittedName>
</protein>
<accession>A0A9D4F2J4</accession>
<name>A0A9D4F2J4_DREPO</name>
<feature type="transmembrane region" description="Helical" evidence="1">
    <location>
        <begin position="45"/>
        <end position="62"/>
    </location>
</feature>
<reference evidence="2" key="1">
    <citation type="journal article" date="2019" name="bioRxiv">
        <title>The Genome of the Zebra Mussel, Dreissena polymorpha: A Resource for Invasive Species Research.</title>
        <authorList>
            <person name="McCartney M.A."/>
            <person name="Auch B."/>
            <person name="Kono T."/>
            <person name="Mallez S."/>
            <person name="Zhang Y."/>
            <person name="Obille A."/>
            <person name="Becker A."/>
            <person name="Abrahante J.E."/>
            <person name="Garbe J."/>
            <person name="Badalamenti J.P."/>
            <person name="Herman A."/>
            <person name="Mangelson H."/>
            <person name="Liachko I."/>
            <person name="Sullivan S."/>
            <person name="Sone E.D."/>
            <person name="Koren S."/>
            <person name="Silverstein K.A.T."/>
            <person name="Beckman K.B."/>
            <person name="Gohl D.M."/>
        </authorList>
    </citation>
    <scope>NUCLEOTIDE SEQUENCE</scope>
    <source>
        <strain evidence="2">Duluth1</strain>
        <tissue evidence="2">Whole animal</tissue>
    </source>
</reference>
<evidence type="ECO:0000256" key="1">
    <source>
        <dbReference type="SAM" id="Phobius"/>
    </source>
</evidence>
<evidence type="ECO:0000313" key="2">
    <source>
        <dbReference type="EMBL" id="KAH3788891.1"/>
    </source>
</evidence>
<organism evidence="2 3">
    <name type="scientific">Dreissena polymorpha</name>
    <name type="common">Zebra mussel</name>
    <name type="synonym">Mytilus polymorpha</name>
    <dbReference type="NCBI Taxonomy" id="45954"/>
    <lineage>
        <taxon>Eukaryota</taxon>
        <taxon>Metazoa</taxon>
        <taxon>Spiralia</taxon>
        <taxon>Lophotrochozoa</taxon>
        <taxon>Mollusca</taxon>
        <taxon>Bivalvia</taxon>
        <taxon>Autobranchia</taxon>
        <taxon>Heteroconchia</taxon>
        <taxon>Euheterodonta</taxon>
        <taxon>Imparidentia</taxon>
        <taxon>Neoheterodontei</taxon>
        <taxon>Myida</taxon>
        <taxon>Dreissenoidea</taxon>
        <taxon>Dreissenidae</taxon>
        <taxon>Dreissena</taxon>
    </lineage>
</organism>
<dbReference type="Proteomes" id="UP000828390">
    <property type="component" value="Unassembled WGS sequence"/>
</dbReference>
<evidence type="ECO:0000313" key="3">
    <source>
        <dbReference type="Proteomes" id="UP000828390"/>
    </source>
</evidence>
<sequence>MYSAQVGVENYYLGYDVMVGVFDDLGAGPNSSVVTVFSAMGSKRTTMNAVLAFITYYIFYPLKVHGGALKFRFARVLLGICK</sequence>
<keyword evidence="3" id="KW-1185">Reference proteome</keyword>
<gene>
    <name evidence="2" type="ORF">DPMN_167055</name>
</gene>
<keyword evidence="1" id="KW-1133">Transmembrane helix</keyword>